<dbReference type="EMBL" id="JBIHSN010000002">
    <property type="protein sequence ID" value="MFH0264232.1"/>
    <property type="molecule type" value="Genomic_DNA"/>
</dbReference>
<reference evidence="2 3" key="1">
    <citation type="submission" date="2024-10" db="EMBL/GenBank/DDBJ databases">
        <authorList>
            <person name="Yibar A."/>
            <person name="Saticioglu I.B."/>
            <person name="Duman M."/>
            <person name="Ajmi N."/>
            <person name="Gurler F."/>
            <person name="Ay H."/>
            <person name="Onuk E."/>
            <person name="Guler S."/>
            <person name="Romalde J.L."/>
        </authorList>
    </citation>
    <scope>NUCLEOTIDE SEQUENCE [LARGE SCALE GENOMIC DNA]</scope>
    <source>
        <strain evidence="2 3">14-MA-B</strain>
    </source>
</reference>
<dbReference type="RefSeq" id="WP_394607152.1">
    <property type="nucleotide sequence ID" value="NZ_JBIHSN010000002.1"/>
</dbReference>
<keyword evidence="3" id="KW-1185">Reference proteome</keyword>
<accession>A0ABW7IRY2</accession>
<dbReference type="Proteomes" id="UP001607151">
    <property type="component" value="Unassembled WGS sequence"/>
</dbReference>
<dbReference type="InterPro" id="IPR050177">
    <property type="entry name" value="Lipid_A_modif_metabolic_enz"/>
</dbReference>
<gene>
    <name evidence="2" type="ORF">ACGRQ9_01570</name>
</gene>
<organism evidence="2 3">
    <name type="scientific">Vibrio rumoiensis</name>
    <dbReference type="NCBI Taxonomy" id="76258"/>
    <lineage>
        <taxon>Bacteria</taxon>
        <taxon>Pseudomonadati</taxon>
        <taxon>Pseudomonadota</taxon>
        <taxon>Gammaproteobacteria</taxon>
        <taxon>Vibrionales</taxon>
        <taxon>Vibrionaceae</taxon>
        <taxon>Vibrio</taxon>
    </lineage>
</organism>
<dbReference type="PANTHER" id="PTHR43245:SF58">
    <property type="entry name" value="BLL5923 PROTEIN"/>
    <property type="match status" value="1"/>
</dbReference>
<dbReference type="Pfam" id="PF01370">
    <property type="entry name" value="Epimerase"/>
    <property type="match status" value="1"/>
</dbReference>
<feature type="domain" description="NAD-dependent epimerase/dehydratase" evidence="1">
    <location>
        <begin position="4"/>
        <end position="226"/>
    </location>
</feature>
<protein>
    <submittedName>
        <fullName evidence="2">UDP-glucose 4-epimerase family protein</fullName>
    </submittedName>
</protein>
<proteinExistence type="predicted"/>
<comment type="caution">
    <text evidence="2">The sequence shown here is derived from an EMBL/GenBank/DDBJ whole genome shotgun (WGS) entry which is preliminary data.</text>
</comment>
<dbReference type="PANTHER" id="PTHR43245">
    <property type="entry name" value="BIFUNCTIONAL POLYMYXIN RESISTANCE PROTEIN ARNA"/>
    <property type="match status" value="1"/>
</dbReference>
<dbReference type="InterPro" id="IPR036291">
    <property type="entry name" value="NAD(P)-bd_dom_sf"/>
</dbReference>
<evidence type="ECO:0000259" key="1">
    <source>
        <dbReference type="Pfam" id="PF01370"/>
    </source>
</evidence>
<dbReference type="Gene3D" id="3.40.50.720">
    <property type="entry name" value="NAD(P)-binding Rossmann-like Domain"/>
    <property type="match status" value="1"/>
</dbReference>
<dbReference type="CDD" id="cd05232">
    <property type="entry name" value="UDP_G4E_4_SDR_e"/>
    <property type="match status" value="1"/>
</dbReference>
<evidence type="ECO:0000313" key="3">
    <source>
        <dbReference type="Proteomes" id="UP001607151"/>
    </source>
</evidence>
<dbReference type="SUPFAM" id="SSF51735">
    <property type="entry name" value="NAD(P)-binding Rossmann-fold domains"/>
    <property type="match status" value="1"/>
</dbReference>
<name>A0ABW7IRY2_9VIBR</name>
<evidence type="ECO:0000313" key="2">
    <source>
        <dbReference type="EMBL" id="MFH0264232.1"/>
    </source>
</evidence>
<dbReference type="InterPro" id="IPR001509">
    <property type="entry name" value="Epimerase_deHydtase"/>
</dbReference>
<sequence length="319" mass="35602">MNLLITGATGFVGSRLVEVALGKQYKVSAVRRSESSQIVDTDQKLHWCTGNLSPEFDWSKNLVGIDCVIHCAARVHQMQENEQDIQAAYDEVNFHATVNLAKQAAKAGVKRFIFLSSIKVNGEQTEQGKPFIPSISNPPTDPYGLSKYKAEQALIELSKVSELEIVIIRPPLVYGPGVKANFQSMMKWVSRSVPLPLGAVHNKRSMVYLDNLVDLIMVCVEHLNAANQTFLVSDQHDVSTSQLLFEIKKASNSSCILLPIPMRWFQGIAKIMNKPQIAQRLCSSLQVDITHTQKQLNWQPPISWEQGISETVNAYLKSK</sequence>